<dbReference type="Gene3D" id="3.40.710.10">
    <property type="entry name" value="DD-peptidase/beta-lactamase superfamily"/>
    <property type="match status" value="1"/>
</dbReference>
<sequence>MKNYITGLLVCLAASSYAQQESDQLANKRLFNKLEYFINSQQTDSIYELGSSTFKKELRFDFFADYLRKNVYKLGRIRNATIANFENGNALYNLAFDDAALRLLFSVDSSYKFQTLTFLPATINTEASQVVTESTVAATAEPSKPESLQQQRSPQALFVDSLAAQYLQQHPKQSLSIGIINKGVTERYFYGETSKGNQTLPTATSIYEIGSLSKLFTAILLADLVEKKTINLNDSIAKFLPDSVRTNPALKNITFQQLANHTSGLPRLPDNLEKTANFTEADPYRNYGKKELYAYLKNMSINAGDAEQYAYSNLGFAVLGDLIQTITKKSYEQLLNEVISTPLNLTHTAVQVNPKLYTLLQGMDNEGKLAASWNFQSFAAAGGIKSSLEDLLIFAKAQFKMPETPIEQAMALTKQFTFFLPPTTDIGLAWHISMYEDLISYQHTGQTAGSSSYIILTPDHKSAVVVLSNASAPVDTLGDKLIDRVLSQ</sequence>
<dbReference type="GO" id="GO:0046677">
    <property type="term" value="P:response to antibiotic"/>
    <property type="evidence" value="ECO:0007669"/>
    <property type="project" value="UniProtKB-UniRule"/>
</dbReference>
<dbReference type="InterPro" id="IPR001466">
    <property type="entry name" value="Beta-lactam-related"/>
</dbReference>
<evidence type="ECO:0000256" key="2">
    <source>
        <dbReference type="ARBA" id="ARBA00022801"/>
    </source>
</evidence>
<evidence type="ECO:0000256" key="3">
    <source>
        <dbReference type="ARBA" id="ARBA00023251"/>
    </source>
</evidence>
<dbReference type="SUPFAM" id="SSF56601">
    <property type="entry name" value="beta-lactamase/transpeptidase-like"/>
    <property type="match status" value="1"/>
</dbReference>
<dbReference type="Pfam" id="PF00144">
    <property type="entry name" value="Beta-lactamase"/>
    <property type="match status" value="1"/>
</dbReference>
<dbReference type="InterPro" id="IPR012338">
    <property type="entry name" value="Beta-lactam/transpept-like"/>
</dbReference>
<keyword evidence="3 5" id="KW-0046">Antibiotic resistance</keyword>
<dbReference type="PROSITE" id="PS00336">
    <property type="entry name" value="BETA_LACTAMASE_C"/>
    <property type="match status" value="1"/>
</dbReference>
<dbReference type="InterPro" id="IPR051478">
    <property type="entry name" value="Beta-lactamase-like_AB/R"/>
</dbReference>
<dbReference type="AlphaFoldDB" id="A0A8T4HE65"/>
<evidence type="ECO:0000259" key="6">
    <source>
        <dbReference type="Pfam" id="PF00144"/>
    </source>
</evidence>
<comment type="similarity">
    <text evidence="4">Belongs to the beta-lactamase family.</text>
</comment>
<evidence type="ECO:0000313" key="8">
    <source>
        <dbReference type="Proteomes" id="UP000679691"/>
    </source>
</evidence>
<comment type="catalytic activity">
    <reaction evidence="5">
        <text>a beta-lactam + H2O = a substituted beta-amino acid</text>
        <dbReference type="Rhea" id="RHEA:20401"/>
        <dbReference type="ChEBI" id="CHEBI:15377"/>
        <dbReference type="ChEBI" id="CHEBI:35627"/>
        <dbReference type="ChEBI" id="CHEBI:140347"/>
        <dbReference type="EC" id="3.5.2.6"/>
    </reaction>
</comment>
<dbReference type="PANTHER" id="PTHR22935:SF95">
    <property type="entry name" value="BETA-LACTAMASE-LIKE 1-RELATED"/>
    <property type="match status" value="1"/>
</dbReference>
<comment type="similarity">
    <text evidence="1 5">Belongs to the class-C beta-lactamase family.</text>
</comment>
<keyword evidence="8" id="KW-1185">Reference proteome</keyword>
<dbReference type="EC" id="3.5.2.6" evidence="5"/>
<dbReference type="PANTHER" id="PTHR22935">
    <property type="entry name" value="PENICILLIN-BINDING PROTEIN"/>
    <property type="match status" value="1"/>
</dbReference>
<dbReference type="GO" id="GO:0008800">
    <property type="term" value="F:beta-lactamase activity"/>
    <property type="evidence" value="ECO:0007669"/>
    <property type="project" value="UniProtKB-UniRule"/>
</dbReference>
<proteinExistence type="inferred from homology"/>
<gene>
    <name evidence="7" type="ORF">J5U18_12835</name>
</gene>
<name>A0A8T4HE65_9SPHI</name>
<accession>A0A8T4HE65</accession>
<protein>
    <recommendedName>
        <fullName evidence="5">Beta-lactamase</fullName>
        <ecNumber evidence="5">3.5.2.6</ecNumber>
    </recommendedName>
</protein>
<evidence type="ECO:0000256" key="5">
    <source>
        <dbReference type="RuleBase" id="RU361140"/>
    </source>
</evidence>
<organism evidence="7 8">
    <name type="scientific">Rhinopithecimicrobium faecis</name>
    <dbReference type="NCBI Taxonomy" id="2820698"/>
    <lineage>
        <taxon>Bacteria</taxon>
        <taxon>Pseudomonadati</taxon>
        <taxon>Bacteroidota</taxon>
        <taxon>Sphingobacteriia</taxon>
        <taxon>Sphingobacteriales</taxon>
        <taxon>Sphingobacteriaceae</taxon>
        <taxon>Rhinopithecimicrobium</taxon>
    </lineage>
</organism>
<dbReference type="EMBL" id="JAGKSB010000018">
    <property type="protein sequence ID" value="MBP3944426.1"/>
    <property type="molecule type" value="Genomic_DNA"/>
</dbReference>
<dbReference type="RefSeq" id="WP_353547939.1">
    <property type="nucleotide sequence ID" value="NZ_JAGKSB010000018.1"/>
</dbReference>
<feature type="domain" description="Beta-lactamase-related" evidence="6">
    <location>
        <begin position="160"/>
        <end position="474"/>
    </location>
</feature>
<keyword evidence="2 5" id="KW-0378">Hydrolase</keyword>
<dbReference type="GO" id="GO:0017001">
    <property type="term" value="P:antibiotic catabolic process"/>
    <property type="evidence" value="ECO:0007669"/>
    <property type="project" value="InterPro"/>
</dbReference>
<comment type="caution">
    <text evidence="7">The sequence shown here is derived from an EMBL/GenBank/DDBJ whole genome shotgun (WGS) entry which is preliminary data.</text>
</comment>
<dbReference type="Proteomes" id="UP000679691">
    <property type="component" value="Unassembled WGS sequence"/>
</dbReference>
<dbReference type="GO" id="GO:0030288">
    <property type="term" value="C:outer membrane-bounded periplasmic space"/>
    <property type="evidence" value="ECO:0007669"/>
    <property type="project" value="InterPro"/>
</dbReference>
<evidence type="ECO:0000256" key="1">
    <source>
        <dbReference type="ARBA" id="ARBA00007840"/>
    </source>
</evidence>
<evidence type="ECO:0000256" key="4">
    <source>
        <dbReference type="ARBA" id="ARBA00038473"/>
    </source>
</evidence>
<dbReference type="InterPro" id="IPR001586">
    <property type="entry name" value="Beta-lactam_class-C_AS"/>
</dbReference>
<evidence type="ECO:0000313" key="7">
    <source>
        <dbReference type="EMBL" id="MBP3944426.1"/>
    </source>
</evidence>
<reference evidence="7" key="1">
    <citation type="submission" date="2021-03" db="EMBL/GenBank/DDBJ databases">
        <authorList>
            <person name="Lu T."/>
            <person name="Wang Q."/>
            <person name="Han X."/>
        </authorList>
    </citation>
    <scope>NUCLEOTIDE SEQUENCE</scope>
    <source>
        <strain evidence="7">WQ 2009</strain>
    </source>
</reference>